<evidence type="ECO:0000313" key="1">
    <source>
        <dbReference type="EMBL" id="MEG3438366.1"/>
    </source>
</evidence>
<protein>
    <submittedName>
        <fullName evidence="1">Uncharacterized protein</fullName>
    </submittedName>
</protein>
<accession>A0AAW9QXX5</accession>
<dbReference type="EMBL" id="JBAFSM010000027">
    <property type="protein sequence ID" value="MEG3438366.1"/>
    <property type="molecule type" value="Genomic_DNA"/>
</dbReference>
<reference evidence="1 2" key="1">
    <citation type="submission" date="2024-01" db="EMBL/GenBank/DDBJ databases">
        <title>Genomic insights into the taxonomy and metabolism of the cyanobacterium Pannus brasiliensis CCIBt3594.</title>
        <authorList>
            <person name="Machado M."/>
            <person name="Botero N.B."/>
            <person name="Andreote A.P.D."/>
            <person name="Feitosa A.M.T."/>
            <person name="Popin R."/>
            <person name="Sivonen K."/>
            <person name="Fiore M.F."/>
        </authorList>
    </citation>
    <scope>NUCLEOTIDE SEQUENCE [LARGE SCALE GENOMIC DNA]</scope>
    <source>
        <strain evidence="1 2">CCIBt3594</strain>
    </source>
</reference>
<proteinExistence type="predicted"/>
<evidence type="ECO:0000313" key="2">
    <source>
        <dbReference type="Proteomes" id="UP001328733"/>
    </source>
</evidence>
<dbReference type="RefSeq" id="WP_332865846.1">
    <property type="nucleotide sequence ID" value="NZ_JBAFSM010000027.1"/>
</dbReference>
<name>A0AAW9QXX5_9CHRO</name>
<sequence length="115" mass="13615">MLTSRNNPLVSLPKVVPAISEDDRFKQQRMTEVLLLLDSLFEREEATVKMILDCLYDVGSINLIDKKFRRRPLNRIMRAIARLSKPIFKIYALYWFKKNCPKLITNWLGNKVKFK</sequence>
<dbReference type="AlphaFoldDB" id="A0AAW9QXX5"/>
<organism evidence="1 2">
    <name type="scientific">Pannus brasiliensis CCIBt3594</name>
    <dbReference type="NCBI Taxonomy" id="1427578"/>
    <lineage>
        <taxon>Bacteria</taxon>
        <taxon>Bacillati</taxon>
        <taxon>Cyanobacteriota</taxon>
        <taxon>Cyanophyceae</taxon>
        <taxon>Oscillatoriophycideae</taxon>
        <taxon>Chroococcales</taxon>
        <taxon>Microcystaceae</taxon>
        <taxon>Pannus</taxon>
    </lineage>
</organism>
<dbReference type="Proteomes" id="UP001328733">
    <property type="component" value="Unassembled WGS sequence"/>
</dbReference>
<comment type="caution">
    <text evidence="1">The sequence shown here is derived from an EMBL/GenBank/DDBJ whole genome shotgun (WGS) entry which is preliminary data.</text>
</comment>
<gene>
    <name evidence="1" type="ORF">V0288_14645</name>
</gene>
<keyword evidence="2" id="KW-1185">Reference proteome</keyword>